<comment type="caution">
    <text evidence="6">The sequence shown here is derived from an EMBL/GenBank/DDBJ whole genome shotgun (WGS) entry which is preliminary data.</text>
</comment>
<feature type="domain" description="Type II/III secretion system secretin-like" evidence="4">
    <location>
        <begin position="383"/>
        <end position="513"/>
    </location>
</feature>
<name>A0A7Y4B5U4_VIBAL</name>
<dbReference type="InterPro" id="IPR011514">
    <property type="entry name" value="Secretin_N_2"/>
</dbReference>
<dbReference type="GO" id="GO:0019867">
    <property type="term" value="C:outer membrane"/>
    <property type="evidence" value="ECO:0007669"/>
    <property type="project" value="InterPro"/>
</dbReference>
<evidence type="ECO:0000259" key="4">
    <source>
        <dbReference type="Pfam" id="PF00263"/>
    </source>
</evidence>
<dbReference type="GO" id="GO:0009306">
    <property type="term" value="P:protein secretion"/>
    <property type="evidence" value="ECO:0007669"/>
    <property type="project" value="InterPro"/>
</dbReference>
<keyword evidence="2" id="KW-0732">Signal</keyword>
<feature type="domain" description="Secretin N-terminal" evidence="5">
    <location>
        <begin position="203"/>
        <end position="282"/>
    </location>
</feature>
<gene>
    <name evidence="6" type="ORF">F0254_20690</name>
</gene>
<evidence type="ECO:0000256" key="3">
    <source>
        <dbReference type="ARBA" id="ARBA00023136"/>
    </source>
</evidence>
<keyword evidence="3" id="KW-0472">Membrane</keyword>
<dbReference type="PANTHER" id="PTHR30332">
    <property type="entry name" value="PROBABLE GENERAL SECRETION PATHWAY PROTEIN D"/>
    <property type="match status" value="1"/>
</dbReference>
<comment type="subcellular location">
    <subcellularLocation>
        <location evidence="1">Membrane</location>
    </subcellularLocation>
</comment>
<dbReference type="InterPro" id="IPR004846">
    <property type="entry name" value="T2SS/T3SS_dom"/>
</dbReference>
<sequence>MKFLMRFYSHTTNHIQFMRNQEVIALLRSNMTESVFLEVVKMMLYSWCRTARTLCVSALSMSLLWGCSITDEIQHQQAQVDLKKAQIHAQNNRESKYKRVVLNEQFYVAPLSSEAIELPSWYSARKSMSLSQVPFELVVQEAVKGESITVDFSDLTSDDKSKLITLKANEEQIGDVLRRIGNLAGYALNFVDGRVVFSKFERKTFPIVALPGKGKLQIGRDGTANSSSSGSYTSSVSSSMADLSSGMYSAIKVEENDIFKDLGDSIKQVLSDEGRFHISNSGSSAIIRDYPYNVREAEKIINYFNDEFSKLVEIKISLIDVITSNDAVLGADLNLAISALGDKINLGSDNVFTSGGQGTLPASQFSFSVKSGPFEGSELLFDALKQQGDVSRTVFQKVVTANATVGSSKAVTREFYIAEQTGNSATSGGIITSGGTRQEMLETGQIINVYPRIFQDDVYLKLHSSISSNLGITPKNNEATKTYVESPKVADMEFDHTVIVPHGYTMVIGGMEVDSVITQMANAGYDVAGFSKRSGAENKETLMTISVRILRGKQERI</sequence>
<dbReference type="Pfam" id="PF00263">
    <property type="entry name" value="Secretin"/>
    <property type="match status" value="1"/>
</dbReference>
<evidence type="ECO:0000259" key="5">
    <source>
        <dbReference type="Pfam" id="PF07655"/>
    </source>
</evidence>
<evidence type="ECO:0000256" key="1">
    <source>
        <dbReference type="ARBA" id="ARBA00004370"/>
    </source>
</evidence>
<dbReference type="Pfam" id="PF07655">
    <property type="entry name" value="Secretin_N_2"/>
    <property type="match status" value="1"/>
</dbReference>
<dbReference type="GO" id="GO:0015627">
    <property type="term" value="C:type II protein secretion system complex"/>
    <property type="evidence" value="ECO:0007669"/>
    <property type="project" value="TreeGrafter"/>
</dbReference>
<dbReference type="AlphaFoldDB" id="A0A7Y4B5U4"/>
<dbReference type="PANTHER" id="PTHR30332:SF24">
    <property type="entry name" value="SECRETIN GSPD-RELATED"/>
    <property type="match status" value="1"/>
</dbReference>
<dbReference type="InterPro" id="IPR050810">
    <property type="entry name" value="Bact_Secretion_Sys_Channel"/>
</dbReference>
<proteinExistence type="predicted"/>
<evidence type="ECO:0000256" key="2">
    <source>
        <dbReference type="ARBA" id="ARBA00022729"/>
    </source>
</evidence>
<protein>
    <submittedName>
        <fullName evidence="6">Uncharacterized protein</fullName>
    </submittedName>
</protein>
<accession>A0A7Y4B5U4</accession>
<evidence type="ECO:0000313" key="6">
    <source>
        <dbReference type="EMBL" id="NOI11257.1"/>
    </source>
</evidence>
<dbReference type="GO" id="GO:0009297">
    <property type="term" value="P:pilus assembly"/>
    <property type="evidence" value="ECO:0007669"/>
    <property type="project" value="InterPro"/>
</dbReference>
<reference evidence="6 7" key="1">
    <citation type="submission" date="2019-09" db="EMBL/GenBank/DDBJ databases">
        <title>Draft genome sequencing and comparative genomics of hatchery-associated Vibrios.</title>
        <authorList>
            <person name="Kehlet-Delgado H."/>
            <person name="Mueller R.S."/>
        </authorList>
    </citation>
    <scope>NUCLEOTIDE SEQUENCE [LARGE SCALE GENOMIC DNA]</scope>
    <source>
        <strain evidence="6 7">081416A</strain>
    </source>
</reference>
<organism evidence="6 7">
    <name type="scientific">Vibrio alginolyticus</name>
    <dbReference type="NCBI Taxonomy" id="663"/>
    <lineage>
        <taxon>Bacteria</taxon>
        <taxon>Pseudomonadati</taxon>
        <taxon>Pseudomonadota</taxon>
        <taxon>Gammaproteobacteria</taxon>
        <taxon>Vibrionales</taxon>
        <taxon>Vibrionaceae</taxon>
        <taxon>Vibrio</taxon>
    </lineage>
</organism>
<dbReference type="EMBL" id="VTYF01000015">
    <property type="protein sequence ID" value="NOI11257.1"/>
    <property type="molecule type" value="Genomic_DNA"/>
</dbReference>
<dbReference type="Proteomes" id="UP000532247">
    <property type="component" value="Unassembled WGS sequence"/>
</dbReference>
<evidence type="ECO:0000313" key="7">
    <source>
        <dbReference type="Proteomes" id="UP000532247"/>
    </source>
</evidence>